<feature type="transmembrane region" description="Helical" evidence="2">
    <location>
        <begin position="17"/>
        <end position="40"/>
    </location>
</feature>
<feature type="compositionally biased region" description="Pro residues" evidence="1">
    <location>
        <begin position="88"/>
        <end position="97"/>
    </location>
</feature>
<keyword evidence="2" id="KW-0812">Transmembrane</keyword>
<feature type="compositionally biased region" description="Pro residues" evidence="1">
    <location>
        <begin position="49"/>
        <end position="79"/>
    </location>
</feature>
<sequence>MPGGPFREPDGTRRARLTLGIAVAVSIVLLGATALFVLFADRPAEEAPPPVALPTPWDPPLSPEAEPPSSPPPTPPPSPSLTTTSPPRGVPSPPKPVTPVLHLHQAAVPSVVDLSAHGRRDWVHWGLTGPEAVNRRAGGTGEIRDLGVTGVRSRYDNNPQSFSWTGGAPTAAARPSPTGLYVCQANGSFDVSVTAGPATRTLRLYAGLWMARGKLTATLAGRTASAELENRQTNGTAVFVIRFRAPAGEVLRVTWANVQPFHPTCGNVDIQAAALS</sequence>
<proteinExistence type="predicted"/>
<evidence type="ECO:0000313" key="4">
    <source>
        <dbReference type="Proteomes" id="UP000542742"/>
    </source>
</evidence>
<protein>
    <submittedName>
        <fullName evidence="3">Uncharacterized protein</fullName>
    </submittedName>
</protein>
<evidence type="ECO:0000256" key="2">
    <source>
        <dbReference type="SAM" id="Phobius"/>
    </source>
</evidence>
<dbReference type="RefSeq" id="WP_184951605.1">
    <property type="nucleotide sequence ID" value="NZ_BOMC01000061.1"/>
</dbReference>
<keyword evidence="4" id="KW-1185">Reference proteome</keyword>
<accession>A0A7W7G1S4</accession>
<feature type="region of interest" description="Disordered" evidence="1">
    <location>
        <begin position="49"/>
        <end position="99"/>
    </location>
</feature>
<evidence type="ECO:0000313" key="3">
    <source>
        <dbReference type="EMBL" id="MBB4692934.1"/>
    </source>
</evidence>
<keyword evidence="2" id="KW-1133">Transmembrane helix</keyword>
<evidence type="ECO:0000256" key="1">
    <source>
        <dbReference type="SAM" id="MobiDB-lite"/>
    </source>
</evidence>
<name>A0A7W7G1S4_9ACTN</name>
<dbReference type="Proteomes" id="UP000542742">
    <property type="component" value="Unassembled WGS sequence"/>
</dbReference>
<keyword evidence="2" id="KW-0472">Membrane</keyword>
<comment type="caution">
    <text evidence="3">The sequence shown here is derived from an EMBL/GenBank/DDBJ whole genome shotgun (WGS) entry which is preliminary data.</text>
</comment>
<organism evidence="3 4">
    <name type="scientific">Paractinoplanes abujensis</name>
    <dbReference type="NCBI Taxonomy" id="882441"/>
    <lineage>
        <taxon>Bacteria</taxon>
        <taxon>Bacillati</taxon>
        <taxon>Actinomycetota</taxon>
        <taxon>Actinomycetes</taxon>
        <taxon>Micromonosporales</taxon>
        <taxon>Micromonosporaceae</taxon>
        <taxon>Paractinoplanes</taxon>
    </lineage>
</organism>
<gene>
    <name evidence="3" type="ORF">BKA14_003082</name>
</gene>
<dbReference type="EMBL" id="JACHMF010000001">
    <property type="protein sequence ID" value="MBB4692934.1"/>
    <property type="molecule type" value="Genomic_DNA"/>
</dbReference>
<dbReference type="AlphaFoldDB" id="A0A7W7G1S4"/>
<reference evidence="3 4" key="1">
    <citation type="submission" date="2020-08" db="EMBL/GenBank/DDBJ databases">
        <title>Sequencing the genomes of 1000 actinobacteria strains.</title>
        <authorList>
            <person name="Klenk H.-P."/>
        </authorList>
    </citation>
    <scope>NUCLEOTIDE SEQUENCE [LARGE SCALE GENOMIC DNA]</scope>
    <source>
        <strain evidence="3 4">DSM 45518</strain>
    </source>
</reference>